<evidence type="ECO:0000259" key="2">
    <source>
        <dbReference type="Pfam" id="PF08327"/>
    </source>
</evidence>
<evidence type="ECO:0000256" key="1">
    <source>
        <dbReference type="ARBA" id="ARBA00006817"/>
    </source>
</evidence>
<dbReference type="EMBL" id="JBHTIS010000262">
    <property type="protein sequence ID" value="MFD1045308.1"/>
    <property type="molecule type" value="Genomic_DNA"/>
</dbReference>
<evidence type="ECO:0000313" key="4">
    <source>
        <dbReference type="Proteomes" id="UP001597045"/>
    </source>
</evidence>
<dbReference type="Proteomes" id="UP001597045">
    <property type="component" value="Unassembled WGS sequence"/>
</dbReference>
<feature type="domain" description="Activator of Hsp90 ATPase homologue 1/2-like C-terminal" evidence="2">
    <location>
        <begin position="15"/>
        <end position="133"/>
    </location>
</feature>
<dbReference type="InterPro" id="IPR023393">
    <property type="entry name" value="START-like_dom_sf"/>
</dbReference>
<dbReference type="SUPFAM" id="SSF55961">
    <property type="entry name" value="Bet v1-like"/>
    <property type="match status" value="1"/>
</dbReference>
<keyword evidence="4" id="KW-1185">Reference proteome</keyword>
<protein>
    <submittedName>
        <fullName evidence="3">SRPBCC domain-containing protein</fullName>
    </submittedName>
</protein>
<gene>
    <name evidence="3" type="ORF">ACFQ1S_06770</name>
</gene>
<sequence>MARDITIETCLPDRPDVVWRALTDPEALNEWLMPVVGFAPVVGCRFQLTAKPMPGWDGVVHCEVLEVDEGRLLSYSWQGTRMKRSTTVTWTLTATDDGGTRLCLNHSGFAGVGGAILRVMHRSGWRKFVLRQLPGQLVNQGNRDRTSGSDRTQE</sequence>
<comment type="caution">
    <text evidence="3">The sequence shown here is derived from an EMBL/GenBank/DDBJ whole genome shotgun (WGS) entry which is preliminary data.</text>
</comment>
<dbReference type="InterPro" id="IPR013538">
    <property type="entry name" value="ASHA1/2-like_C"/>
</dbReference>
<reference evidence="4" key="1">
    <citation type="journal article" date="2019" name="Int. J. Syst. Evol. Microbiol.">
        <title>The Global Catalogue of Microorganisms (GCM) 10K type strain sequencing project: providing services to taxonomists for standard genome sequencing and annotation.</title>
        <authorList>
            <consortium name="The Broad Institute Genomics Platform"/>
            <consortium name="The Broad Institute Genome Sequencing Center for Infectious Disease"/>
            <person name="Wu L."/>
            <person name="Ma J."/>
        </authorList>
    </citation>
    <scope>NUCLEOTIDE SEQUENCE [LARGE SCALE GENOMIC DNA]</scope>
    <source>
        <strain evidence="4">JCM 31486</strain>
    </source>
</reference>
<comment type="similarity">
    <text evidence="1">Belongs to the AHA1 family.</text>
</comment>
<name>A0ABW3M3R3_9PSEU</name>
<accession>A0ABW3M3R3</accession>
<proteinExistence type="inferred from homology"/>
<dbReference type="Gene3D" id="3.30.530.20">
    <property type="match status" value="1"/>
</dbReference>
<dbReference type="Pfam" id="PF08327">
    <property type="entry name" value="AHSA1"/>
    <property type="match status" value="1"/>
</dbReference>
<evidence type="ECO:0000313" key="3">
    <source>
        <dbReference type="EMBL" id="MFD1045308.1"/>
    </source>
</evidence>
<dbReference type="CDD" id="cd07814">
    <property type="entry name" value="SRPBCC_CalC_Aha1-like"/>
    <property type="match status" value="1"/>
</dbReference>
<organism evidence="3 4">
    <name type="scientific">Kibdelosporangium lantanae</name>
    <dbReference type="NCBI Taxonomy" id="1497396"/>
    <lineage>
        <taxon>Bacteria</taxon>
        <taxon>Bacillati</taxon>
        <taxon>Actinomycetota</taxon>
        <taxon>Actinomycetes</taxon>
        <taxon>Pseudonocardiales</taxon>
        <taxon>Pseudonocardiaceae</taxon>
        <taxon>Kibdelosporangium</taxon>
    </lineage>
</organism>